<dbReference type="SUPFAM" id="SSF48264">
    <property type="entry name" value="Cytochrome P450"/>
    <property type="match status" value="1"/>
</dbReference>
<evidence type="ECO:0000256" key="3">
    <source>
        <dbReference type="ARBA" id="ARBA00022692"/>
    </source>
</evidence>
<reference evidence="8 9" key="1">
    <citation type="submission" date="2024-06" db="EMBL/GenBank/DDBJ databases">
        <title>A chromosome level genome sequence of Diviner's sage (Salvia divinorum).</title>
        <authorList>
            <person name="Ford S.A."/>
            <person name="Ro D.-K."/>
            <person name="Ness R.W."/>
            <person name="Phillips M.A."/>
        </authorList>
    </citation>
    <scope>NUCLEOTIDE SEQUENCE [LARGE SCALE GENOMIC DNA]</scope>
    <source>
        <strain evidence="8">SAF-2024a</strain>
        <tissue evidence="8">Leaf</tissue>
    </source>
</reference>
<evidence type="ECO:0000256" key="5">
    <source>
        <dbReference type="ARBA" id="ARBA00023002"/>
    </source>
</evidence>
<comment type="similarity">
    <text evidence="2">Belongs to the cytochrome P450 family.</text>
</comment>
<comment type="subcellular location">
    <subcellularLocation>
        <location evidence="1">Membrane</location>
        <topology evidence="1">Single-pass membrane protein</topology>
    </subcellularLocation>
</comment>
<proteinExistence type="inferred from homology"/>
<keyword evidence="7" id="KW-0408">Iron</keyword>
<dbReference type="GO" id="GO:0016114">
    <property type="term" value="P:terpenoid biosynthetic process"/>
    <property type="evidence" value="ECO:0007669"/>
    <property type="project" value="UniProtKB-ARBA"/>
</dbReference>
<dbReference type="Pfam" id="PF00067">
    <property type="entry name" value="p450"/>
    <property type="match status" value="1"/>
</dbReference>
<dbReference type="Gene3D" id="1.10.630.10">
    <property type="entry name" value="Cytochrome P450"/>
    <property type="match status" value="1"/>
</dbReference>
<evidence type="ECO:0000256" key="4">
    <source>
        <dbReference type="ARBA" id="ARBA00022989"/>
    </source>
</evidence>
<dbReference type="PANTHER" id="PTHR47956">
    <property type="entry name" value="CYTOCHROME P450 71B11-RELATED"/>
    <property type="match status" value="1"/>
</dbReference>
<sequence length="177" mass="19909">MSKLQKEIRDLVSDGRQVDEDDLPKLPYLKAVIKETLRLFPPAPLLLPRQSMSDCNINGYTIPAKTLVIVNAWAIARDPDTWENPDEFVPERFLNSSIDIIGTDFEAIPFASGRRGCPGIAMGLATVELELANLVHSFDWELSAGMTREDIDTEVLPVITMHKKHPLCLVPMNRYVH</sequence>
<keyword evidence="3" id="KW-0812">Transmembrane</keyword>
<keyword evidence="7" id="KW-0349">Heme</keyword>
<keyword evidence="7" id="KW-0479">Metal-binding</keyword>
<dbReference type="InterPro" id="IPR002401">
    <property type="entry name" value="Cyt_P450_E_grp-I"/>
</dbReference>
<dbReference type="InterPro" id="IPR050193">
    <property type="entry name" value="Cytochrome_P450_71"/>
</dbReference>
<dbReference type="InterPro" id="IPR036396">
    <property type="entry name" value="Cyt_P450_sf"/>
</dbReference>
<evidence type="ECO:0000256" key="1">
    <source>
        <dbReference type="ARBA" id="ARBA00004167"/>
    </source>
</evidence>
<dbReference type="Proteomes" id="UP001567538">
    <property type="component" value="Unassembled WGS sequence"/>
</dbReference>
<dbReference type="PANTHER" id="PTHR47956:SF49">
    <property type="entry name" value="CYTOCHROME P450 83B1"/>
    <property type="match status" value="1"/>
</dbReference>
<keyword evidence="5" id="KW-0560">Oxidoreductase</keyword>
<dbReference type="GO" id="GO:0016020">
    <property type="term" value="C:membrane"/>
    <property type="evidence" value="ECO:0007669"/>
    <property type="project" value="UniProtKB-SubCell"/>
</dbReference>
<evidence type="ECO:0000313" key="9">
    <source>
        <dbReference type="Proteomes" id="UP001567538"/>
    </source>
</evidence>
<dbReference type="EMBL" id="JBEAFC010000002">
    <property type="protein sequence ID" value="KAL1568156.1"/>
    <property type="molecule type" value="Genomic_DNA"/>
</dbReference>
<dbReference type="InterPro" id="IPR001128">
    <property type="entry name" value="Cyt_P450"/>
</dbReference>
<name>A0ABD1IHI1_SALDI</name>
<keyword evidence="4" id="KW-1133">Transmembrane helix</keyword>
<comment type="cofactor">
    <cofactor evidence="7">
        <name>heme</name>
        <dbReference type="ChEBI" id="CHEBI:30413"/>
    </cofactor>
</comment>
<gene>
    <name evidence="8" type="ORF">AAHA92_03557</name>
</gene>
<keyword evidence="9" id="KW-1185">Reference proteome</keyword>
<dbReference type="AlphaFoldDB" id="A0ABD1IHI1"/>
<evidence type="ECO:0000256" key="7">
    <source>
        <dbReference type="PIRSR" id="PIRSR602401-1"/>
    </source>
</evidence>
<keyword evidence="6" id="KW-0472">Membrane</keyword>
<evidence type="ECO:0000256" key="2">
    <source>
        <dbReference type="ARBA" id="ARBA00010617"/>
    </source>
</evidence>
<dbReference type="GO" id="GO:0016712">
    <property type="term" value="F:oxidoreductase activity, acting on paired donors, with incorporation or reduction of molecular oxygen, reduced flavin or flavoprotein as one donor, and incorporation of one atom of oxygen"/>
    <property type="evidence" value="ECO:0007669"/>
    <property type="project" value="UniProtKB-ARBA"/>
</dbReference>
<evidence type="ECO:0000313" key="8">
    <source>
        <dbReference type="EMBL" id="KAL1568156.1"/>
    </source>
</evidence>
<comment type="caution">
    <text evidence="8">The sequence shown here is derived from an EMBL/GenBank/DDBJ whole genome shotgun (WGS) entry which is preliminary data.</text>
</comment>
<protein>
    <submittedName>
        <fullName evidence="8">Cytochrome P450 71A9-like</fullName>
    </submittedName>
</protein>
<evidence type="ECO:0000256" key="6">
    <source>
        <dbReference type="ARBA" id="ARBA00023136"/>
    </source>
</evidence>
<accession>A0ABD1IHI1</accession>
<organism evidence="8 9">
    <name type="scientific">Salvia divinorum</name>
    <name type="common">Maria pastora</name>
    <name type="synonym">Diviner's sage</name>
    <dbReference type="NCBI Taxonomy" id="28513"/>
    <lineage>
        <taxon>Eukaryota</taxon>
        <taxon>Viridiplantae</taxon>
        <taxon>Streptophyta</taxon>
        <taxon>Embryophyta</taxon>
        <taxon>Tracheophyta</taxon>
        <taxon>Spermatophyta</taxon>
        <taxon>Magnoliopsida</taxon>
        <taxon>eudicotyledons</taxon>
        <taxon>Gunneridae</taxon>
        <taxon>Pentapetalae</taxon>
        <taxon>asterids</taxon>
        <taxon>lamiids</taxon>
        <taxon>Lamiales</taxon>
        <taxon>Lamiaceae</taxon>
        <taxon>Nepetoideae</taxon>
        <taxon>Mentheae</taxon>
        <taxon>Salviinae</taxon>
        <taxon>Salvia</taxon>
        <taxon>Salvia subgen. Calosphace</taxon>
    </lineage>
</organism>
<dbReference type="PRINTS" id="PR00463">
    <property type="entry name" value="EP450I"/>
</dbReference>
<feature type="binding site" description="axial binding residue" evidence="7">
    <location>
        <position position="117"/>
    </location>
    <ligand>
        <name>heme</name>
        <dbReference type="ChEBI" id="CHEBI:30413"/>
    </ligand>
    <ligandPart>
        <name>Fe</name>
        <dbReference type="ChEBI" id="CHEBI:18248"/>
    </ligandPart>
</feature>